<dbReference type="Gene3D" id="3.10.20.30">
    <property type="match status" value="1"/>
</dbReference>
<comment type="caution">
    <text evidence="4">The sequence shown here is derived from an EMBL/GenBank/DDBJ whole genome shotgun (WGS) entry which is preliminary data.</text>
</comment>
<evidence type="ECO:0000313" key="4">
    <source>
        <dbReference type="EMBL" id="CAF3930053.1"/>
    </source>
</evidence>
<reference evidence="4" key="1">
    <citation type="submission" date="2021-02" db="EMBL/GenBank/DDBJ databases">
        <authorList>
            <person name="Nowell W R."/>
        </authorList>
    </citation>
    <scope>NUCLEOTIDE SEQUENCE</scope>
</reference>
<feature type="compositionally biased region" description="Basic and acidic residues" evidence="1">
    <location>
        <begin position="29"/>
        <end position="38"/>
    </location>
</feature>
<protein>
    <recommendedName>
        <fullName evidence="2">Threonyl/alanyl tRNA synthetase SAD domain-containing protein</fullName>
    </recommendedName>
</protein>
<dbReference type="EMBL" id="CAJOBG010001449">
    <property type="protein sequence ID" value="CAF3930053.1"/>
    <property type="molecule type" value="Genomic_DNA"/>
</dbReference>
<feature type="compositionally biased region" description="Basic residues" evidence="1">
    <location>
        <begin position="52"/>
        <end position="61"/>
    </location>
</feature>
<dbReference type="InterPro" id="IPR012947">
    <property type="entry name" value="tRNA_SAD"/>
</dbReference>
<dbReference type="Pfam" id="PF07973">
    <property type="entry name" value="tRNA_SAD"/>
    <property type="match status" value="1"/>
</dbReference>
<dbReference type="SUPFAM" id="SSF55186">
    <property type="entry name" value="ThrRS/AlaRS common domain"/>
    <property type="match status" value="1"/>
</dbReference>
<evidence type="ECO:0000259" key="2">
    <source>
        <dbReference type="SMART" id="SM00863"/>
    </source>
</evidence>
<organism evidence="4 5">
    <name type="scientific">Rotaria magnacalcarata</name>
    <dbReference type="NCBI Taxonomy" id="392030"/>
    <lineage>
        <taxon>Eukaryota</taxon>
        <taxon>Metazoa</taxon>
        <taxon>Spiralia</taxon>
        <taxon>Gnathifera</taxon>
        <taxon>Rotifera</taxon>
        <taxon>Eurotatoria</taxon>
        <taxon>Bdelloidea</taxon>
        <taxon>Philodinida</taxon>
        <taxon>Philodinidae</taxon>
        <taxon>Rotaria</taxon>
    </lineage>
</organism>
<keyword evidence="5" id="KW-1185">Reference proteome</keyword>
<dbReference type="CDD" id="cd01667">
    <property type="entry name" value="TGS_ThrRS"/>
    <property type="match status" value="1"/>
</dbReference>
<feature type="compositionally biased region" description="Low complexity" evidence="1">
    <location>
        <begin position="116"/>
        <end position="127"/>
    </location>
</feature>
<dbReference type="EMBL" id="CAJOBH010000325">
    <property type="protein sequence ID" value="CAF3781822.1"/>
    <property type="molecule type" value="Genomic_DNA"/>
</dbReference>
<dbReference type="GO" id="GO:0004812">
    <property type="term" value="F:aminoacyl-tRNA ligase activity"/>
    <property type="evidence" value="ECO:0007669"/>
    <property type="project" value="InterPro"/>
</dbReference>
<gene>
    <name evidence="3" type="ORF">BYL167_LOCUS1978</name>
    <name evidence="4" type="ORF">OVN521_LOCUS11078</name>
</gene>
<dbReference type="InterPro" id="IPR012675">
    <property type="entry name" value="Beta-grasp_dom_sf"/>
</dbReference>
<feature type="domain" description="Threonyl/alanyl tRNA synthetase SAD" evidence="2">
    <location>
        <begin position="466"/>
        <end position="514"/>
    </location>
</feature>
<dbReference type="InterPro" id="IPR018163">
    <property type="entry name" value="Thr/Ala-tRNA-synth_IIc_edit"/>
</dbReference>
<feature type="region of interest" description="Disordered" evidence="1">
    <location>
        <begin position="29"/>
        <end position="70"/>
    </location>
</feature>
<dbReference type="Gene3D" id="3.30.980.10">
    <property type="entry name" value="Threonyl-trna Synthetase, Chain A, domain 2"/>
    <property type="match status" value="1"/>
</dbReference>
<evidence type="ECO:0000256" key="1">
    <source>
        <dbReference type="SAM" id="MobiDB-lite"/>
    </source>
</evidence>
<proteinExistence type="predicted"/>
<evidence type="ECO:0000313" key="3">
    <source>
        <dbReference type="EMBL" id="CAF3781822.1"/>
    </source>
</evidence>
<accession>A0A819JMN7</accession>
<dbReference type="Proteomes" id="UP000681967">
    <property type="component" value="Unassembled WGS sequence"/>
</dbReference>
<sequence>MLSFIRKRFPSKDRSNEHLQNMKSHHIHHEYQSDDQLRKSQSTNDINVNSNVKKKKKKKNKKDKERCSSTVDTLNVSSSVSPMSNLINRSYSDVDYFPMMPGPLCQSMNRDKQLTSHDSSSDSYLNSSEIMKPTNVNTYMEVSQIKTQVFEIPVIDCRQDHQIPNYKDIDYQRTKALRGVTEELTKKRLCRLKIGENDSFSNWWLDKAAMTNIILSFQKRKMLKIRYCSNLASRYQSTSSALSRSHLTNDEIRAHRLRIFNNERQIQMERIRRVEKIEVDVHDPIESKKLLMNKNLSTPYHCAQHLSSILVDRSCLALIDDQHIWDMNRPLDRDCTLKFLHFMEDKCEEQNRAYWRTCSFIIGYILETAFKSNYNVELCSFPPPQFQFGSFAYDAKLNLGDWKPNRDDLRCLSIQAYKLRDLDLRFECLHINESVAQEMFAYDRFKLAQIPHMLRLISPSDNQTRLTVYKMGDCHVDITRGPLVSSTKQIGRFEFSSIHNIAVPSYNEQMQRIQALSIPNQLHLHYWTFDYLLERAKKLNRASIPTLAKLKTSENKTENSQ</sequence>
<dbReference type="GO" id="GO:0043039">
    <property type="term" value="P:tRNA aminoacylation"/>
    <property type="evidence" value="ECO:0007669"/>
    <property type="project" value="InterPro"/>
</dbReference>
<feature type="region of interest" description="Disordered" evidence="1">
    <location>
        <begin position="107"/>
        <end position="127"/>
    </location>
</feature>
<dbReference type="SMART" id="SM00863">
    <property type="entry name" value="tRNA_SAD"/>
    <property type="match status" value="1"/>
</dbReference>
<dbReference type="AlphaFoldDB" id="A0A819JMN7"/>
<evidence type="ECO:0000313" key="5">
    <source>
        <dbReference type="Proteomes" id="UP000663866"/>
    </source>
</evidence>
<name>A0A819JMN7_9BILA</name>
<dbReference type="Proteomes" id="UP000663866">
    <property type="component" value="Unassembled WGS sequence"/>
</dbReference>
<dbReference type="GO" id="GO:0005524">
    <property type="term" value="F:ATP binding"/>
    <property type="evidence" value="ECO:0007669"/>
    <property type="project" value="InterPro"/>
</dbReference>